<dbReference type="Proteomes" id="UP000434052">
    <property type="component" value="Unassembled WGS sequence"/>
</dbReference>
<evidence type="ECO:0000313" key="4">
    <source>
        <dbReference type="Proteomes" id="UP000503251"/>
    </source>
</evidence>
<dbReference type="EMBL" id="CP039543">
    <property type="protein sequence ID" value="QJT10925.1"/>
    <property type="molecule type" value="Genomic_DNA"/>
</dbReference>
<dbReference type="OrthoDB" id="275146at2"/>
<keyword evidence="4" id="KW-1185">Reference proteome</keyword>
<protein>
    <submittedName>
        <fullName evidence="2">Zinc/iron-chelating domain-containing protein</fullName>
    </submittedName>
</protein>
<organism evidence="2 3">
    <name type="scientific">Oceanidesulfovibrio marinus</name>
    <dbReference type="NCBI Taxonomy" id="370038"/>
    <lineage>
        <taxon>Bacteria</taxon>
        <taxon>Pseudomonadati</taxon>
        <taxon>Thermodesulfobacteriota</taxon>
        <taxon>Desulfovibrionia</taxon>
        <taxon>Desulfovibrionales</taxon>
        <taxon>Desulfovibrionaceae</taxon>
        <taxon>Oceanidesulfovibrio</taxon>
    </lineage>
</organism>
<dbReference type="Proteomes" id="UP000503251">
    <property type="component" value="Chromosome"/>
</dbReference>
<accession>A0A6P1ZF47</accession>
<reference evidence="2 3" key="1">
    <citation type="submission" date="2018-06" db="EMBL/GenBank/DDBJ databases">
        <title>Complete genome of Desulfovibrio marinus P48SEP.</title>
        <authorList>
            <person name="Crispim J.S."/>
            <person name="Vidigal P.M.P."/>
            <person name="Silva L.C.F."/>
            <person name="Araujo L.C."/>
            <person name="Laguardia C.N."/>
            <person name="Dias R.S."/>
            <person name="Sousa M.P."/>
            <person name="Paula S.O."/>
            <person name="Silva C."/>
        </authorList>
    </citation>
    <scope>NUCLEOTIDE SEQUENCE [LARGE SCALE GENOMIC DNA]</scope>
    <source>
        <strain evidence="2 3">P48SEP</strain>
    </source>
</reference>
<reference evidence="1 4" key="2">
    <citation type="submission" date="2019-04" db="EMBL/GenBank/DDBJ databases">
        <title>Isolation and culture of sulfate reducing bacteria from the cold seep of the South China Sea.</title>
        <authorList>
            <person name="Sun C."/>
            <person name="Liu R."/>
        </authorList>
    </citation>
    <scope>NUCLEOTIDE SEQUENCE [LARGE SCALE GENOMIC DNA]</scope>
    <source>
        <strain evidence="1 4">CS1</strain>
    </source>
</reference>
<name>A0A6P1ZF47_9BACT</name>
<evidence type="ECO:0000313" key="1">
    <source>
        <dbReference type="EMBL" id="QJT10925.1"/>
    </source>
</evidence>
<dbReference type="EMBL" id="QMIF01000019">
    <property type="protein sequence ID" value="TVM30838.1"/>
    <property type="molecule type" value="Genomic_DNA"/>
</dbReference>
<evidence type="ECO:0000313" key="3">
    <source>
        <dbReference type="Proteomes" id="UP000434052"/>
    </source>
</evidence>
<sequence length="198" mass="21685">MLPDESVAAQCAKEDPAICARCALTGPTCCTVTPGSEANCFPVSEMEWERVLEHAGERGAFVRETNTQPFRHMVARLFPGEHRAVEELFPHHKVHLRLATTPAGQCIFASAEGCELPREARPYYCRIFPLWVYGERLTVFNADGCSAVREGRGHRGVMAMLGTTENEVRSLFGRLRLAWGLDPGPGFATAAPQAAAGR</sequence>
<dbReference type="AlphaFoldDB" id="A0A6P1ZF47"/>
<proteinExistence type="predicted"/>
<gene>
    <name evidence="2" type="ORF">DQK91_19880</name>
    <name evidence="1" type="ORF">E8L03_19300</name>
</gene>
<dbReference type="RefSeq" id="WP_144307159.1">
    <property type="nucleotide sequence ID" value="NZ_CP039543.1"/>
</dbReference>
<evidence type="ECO:0000313" key="2">
    <source>
        <dbReference type="EMBL" id="TVM30838.1"/>
    </source>
</evidence>